<comment type="caution">
    <text evidence="2">The sequence shown here is derived from an EMBL/GenBank/DDBJ whole genome shotgun (WGS) entry which is preliminary data.</text>
</comment>
<dbReference type="RefSeq" id="WP_123881435.1">
    <property type="nucleotide sequence ID" value="NZ_RPFZ01000001.1"/>
</dbReference>
<gene>
    <name evidence="2" type="ORF">EG799_11770</name>
</gene>
<accession>A0A3N5DMU6</accession>
<name>A0A3N5DMU6_9SPHN</name>
<sequence length="82" mass="8814">MSWAAVALVACFVMLAIAVIDGVRGVSALGPHRLTKKGTPDKFWLAIVLYVNMAFAMLWLAGQVTSPDEPGQVTVRMPQDAL</sequence>
<reference evidence="2 3" key="1">
    <citation type="submission" date="2018-11" db="EMBL/GenBank/DDBJ databases">
        <title>Erythrobacter spongiae sp. nov., isolated from a marine sponge.</title>
        <authorList>
            <person name="Zhuang L."/>
            <person name="Luo L."/>
        </authorList>
    </citation>
    <scope>NUCLEOTIDE SEQUENCE [LARGE SCALE GENOMIC DNA]</scope>
    <source>
        <strain evidence="2 3">HN-E23</strain>
    </source>
</reference>
<evidence type="ECO:0000313" key="2">
    <source>
        <dbReference type="EMBL" id="RPF72225.1"/>
    </source>
</evidence>
<dbReference type="EMBL" id="RPFZ01000001">
    <property type="protein sequence ID" value="RPF72225.1"/>
    <property type="molecule type" value="Genomic_DNA"/>
</dbReference>
<dbReference type="Proteomes" id="UP000275232">
    <property type="component" value="Unassembled WGS sequence"/>
</dbReference>
<keyword evidence="1" id="KW-0812">Transmembrane</keyword>
<feature type="transmembrane region" description="Helical" evidence="1">
    <location>
        <begin position="42"/>
        <end position="61"/>
    </location>
</feature>
<evidence type="ECO:0000313" key="3">
    <source>
        <dbReference type="Proteomes" id="UP000275232"/>
    </source>
</evidence>
<dbReference type="OrthoDB" id="7411112at2"/>
<proteinExistence type="predicted"/>
<keyword evidence="1" id="KW-1133">Transmembrane helix</keyword>
<protein>
    <submittedName>
        <fullName evidence="2">Uncharacterized protein</fullName>
    </submittedName>
</protein>
<dbReference type="AlphaFoldDB" id="A0A3N5DMU6"/>
<evidence type="ECO:0000256" key="1">
    <source>
        <dbReference type="SAM" id="Phobius"/>
    </source>
</evidence>
<organism evidence="2 3">
    <name type="scientific">Aurantiacibacter spongiae</name>
    <dbReference type="NCBI Taxonomy" id="2488860"/>
    <lineage>
        <taxon>Bacteria</taxon>
        <taxon>Pseudomonadati</taxon>
        <taxon>Pseudomonadota</taxon>
        <taxon>Alphaproteobacteria</taxon>
        <taxon>Sphingomonadales</taxon>
        <taxon>Erythrobacteraceae</taxon>
        <taxon>Aurantiacibacter</taxon>
    </lineage>
</organism>
<keyword evidence="3" id="KW-1185">Reference proteome</keyword>
<keyword evidence="1" id="KW-0472">Membrane</keyword>